<dbReference type="OrthoDB" id="5121955at2759"/>
<evidence type="ECO:0000259" key="4">
    <source>
        <dbReference type="PROSITE" id="PS50048"/>
    </source>
</evidence>
<dbReference type="InterPro" id="IPR001138">
    <property type="entry name" value="Zn2Cys6_DnaBD"/>
</dbReference>
<dbReference type="SUPFAM" id="SSF57701">
    <property type="entry name" value="Zn2/Cys6 DNA-binding domain"/>
    <property type="match status" value="1"/>
</dbReference>
<keyword evidence="2" id="KW-0539">Nucleus</keyword>
<evidence type="ECO:0000313" key="6">
    <source>
        <dbReference type="Proteomes" id="UP000777438"/>
    </source>
</evidence>
<gene>
    <name evidence="5" type="ORF">B0T10DRAFT_480974</name>
</gene>
<dbReference type="Gene3D" id="4.10.240.10">
    <property type="entry name" value="Zn(2)-C6 fungal-type DNA-binding domain"/>
    <property type="match status" value="1"/>
</dbReference>
<dbReference type="PANTHER" id="PTHR47425:SF2">
    <property type="entry name" value="FARB-RELATED"/>
    <property type="match status" value="1"/>
</dbReference>
<dbReference type="AlphaFoldDB" id="A0A9P8WAJ9"/>
<dbReference type="InterPro" id="IPR007219">
    <property type="entry name" value="XnlR_reg_dom"/>
</dbReference>
<dbReference type="InterPro" id="IPR052761">
    <property type="entry name" value="Fungal_Detox/Toxin_TFs"/>
</dbReference>
<sequence length="698" mass="78364">MVVSACVHQDSVPTALPIAIESDVKPLHILKFKPPCRRGPKLNQRRATRACLACRVRKVRCDVTRRQPCGNCLWTGQECTVRSHSKQSHGTLPPVPCHDPTKTISYMADHSSPMFSPACSSDDQEMHHGIETSEHSPASISSLDSHNTVLPPPSTCTASEAGELPERHVLTPSRAEQEYLNRLPGFIKPFGRVLDGSDWEFLRAKGALTLPTPYLQAALIRAYLEHIQPLLPVLDVGDFLQSFNARSGQLSLLLFQSVLFAGSAFVDVQLLVSAGFQTRTEARKVFLDRARLLYDFGSEKNHLTVIQSLLLLTLWHELPSQHRNVAHWINVAISQAFASELHLEPSLIQPKIPAKLQKLRRRLWWSCVIRDRLACLGTGRAPMIRDGDSNVYMLELADFEFDHVYFGNSKLPEIACSYIWDEDRREELARICIAQAKVCRCVRVPPLDKSTFESYQRDLLGWYDSLSHWEQFRPLTTSEFEHDGDASAEFNRAILHVIYHTACLRLHQTRLTVLLHDAKTSKFDLELLKIDMQHSICRLDEVIRNIQEVKPTLFLSTLEMAFVVSAKDIDFMSGGALLQANHTQGDGCCRCTQIVDSIPELGSVSSPSIGSDPAKTPTDSASFSTYGKDAMESTHVPLTHEEMLPGLLRAVFVDEFMPSIMKRRNQGEEPCTELSDMSQIPDCVLEGLGPLYEMFLAE</sequence>
<evidence type="ECO:0000313" key="5">
    <source>
        <dbReference type="EMBL" id="KAH6894699.1"/>
    </source>
</evidence>
<dbReference type="InterPro" id="IPR036864">
    <property type="entry name" value="Zn2-C6_fun-type_DNA-bd_sf"/>
</dbReference>
<dbReference type="Pfam" id="PF04082">
    <property type="entry name" value="Fungal_trans"/>
    <property type="match status" value="1"/>
</dbReference>
<dbReference type="SMART" id="SM00906">
    <property type="entry name" value="Fungal_trans"/>
    <property type="match status" value="1"/>
</dbReference>
<evidence type="ECO:0000256" key="3">
    <source>
        <dbReference type="SAM" id="MobiDB-lite"/>
    </source>
</evidence>
<organism evidence="5 6">
    <name type="scientific">Thelonectria olida</name>
    <dbReference type="NCBI Taxonomy" id="1576542"/>
    <lineage>
        <taxon>Eukaryota</taxon>
        <taxon>Fungi</taxon>
        <taxon>Dikarya</taxon>
        <taxon>Ascomycota</taxon>
        <taxon>Pezizomycotina</taxon>
        <taxon>Sordariomycetes</taxon>
        <taxon>Hypocreomycetidae</taxon>
        <taxon>Hypocreales</taxon>
        <taxon>Nectriaceae</taxon>
        <taxon>Thelonectria</taxon>
    </lineage>
</organism>
<comment type="caution">
    <text evidence="5">The sequence shown here is derived from an EMBL/GenBank/DDBJ whole genome shotgun (WGS) entry which is preliminary data.</text>
</comment>
<feature type="compositionally biased region" description="Basic and acidic residues" evidence="3">
    <location>
        <begin position="124"/>
        <end position="134"/>
    </location>
</feature>
<dbReference type="GO" id="GO:0003677">
    <property type="term" value="F:DNA binding"/>
    <property type="evidence" value="ECO:0007669"/>
    <property type="project" value="InterPro"/>
</dbReference>
<dbReference type="CDD" id="cd12148">
    <property type="entry name" value="fungal_TF_MHR"/>
    <property type="match status" value="1"/>
</dbReference>
<accession>A0A9P8WAJ9</accession>
<feature type="compositionally biased region" description="Polar residues" evidence="3">
    <location>
        <begin position="135"/>
        <end position="144"/>
    </location>
</feature>
<protein>
    <submittedName>
        <fullName evidence="5">Fungal-specific transcription factor domain-containing protein</fullName>
    </submittedName>
</protein>
<dbReference type="Proteomes" id="UP000777438">
    <property type="component" value="Unassembled WGS sequence"/>
</dbReference>
<name>A0A9P8WAJ9_9HYPO</name>
<keyword evidence="1" id="KW-0479">Metal-binding</keyword>
<evidence type="ECO:0000256" key="1">
    <source>
        <dbReference type="ARBA" id="ARBA00022723"/>
    </source>
</evidence>
<dbReference type="GO" id="GO:0006351">
    <property type="term" value="P:DNA-templated transcription"/>
    <property type="evidence" value="ECO:0007669"/>
    <property type="project" value="InterPro"/>
</dbReference>
<feature type="region of interest" description="Disordered" evidence="3">
    <location>
        <begin position="603"/>
        <end position="622"/>
    </location>
</feature>
<dbReference type="GO" id="GO:0008270">
    <property type="term" value="F:zinc ion binding"/>
    <property type="evidence" value="ECO:0007669"/>
    <property type="project" value="InterPro"/>
</dbReference>
<dbReference type="PROSITE" id="PS50048">
    <property type="entry name" value="ZN2_CY6_FUNGAL_2"/>
    <property type="match status" value="1"/>
</dbReference>
<feature type="region of interest" description="Disordered" evidence="3">
    <location>
        <begin position="115"/>
        <end position="144"/>
    </location>
</feature>
<dbReference type="CDD" id="cd00067">
    <property type="entry name" value="GAL4"/>
    <property type="match status" value="1"/>
</dbReference>
<reference evidence="5 6" key="1">
    <citation type="journal article" date="2021" name="Nat. Commun.">
        <title>Genetic determinants of endophytism in the Arabidopsis root mycobiome.</title>
        <authorList>
            <person name="Mesny F."/>
            <person name="Miyauchi S."/>
            <person name="Thiergart T."/>
            <person name="Pickel B."/>
            <person name="Atanasova L."/>
            <person name="Karlsson M."/>
            <person name="Huettel B."/>
            <person name="Barry K.W."/>
            <person name="Haridas S."/>
            <person name="Chen C."/>
            <person name="Bauer D."/>
            <person name="Andreopoulos W."/>
            <person name="Pangilinan J."/>
            <person name="LaButti K."/>
            <person name="Riley R."/>
            <person name="Lipzen A."/>
            <person name="Clum A."/>
            <person name="Drula E."/>
            <person name="Henrissat B."/>
            <person name="Kohler A."/>
            <person name="Grigoriev I.V."/>
            <person name="Martin F.M."/>
            <person name="Hacquard S."/>
        </authorList>
    </citation>
    <scope>NUCLEOTIDE SEQUENCE [LARGE SCALE GENOMIC DNA]</scope>
    <source>
        <strain evidence="5 6">MPI-CAGE-CH-0241</strain>
    </source>
</reference>
<evidence type="ECO:0000256" key="2">
    <source>
        <dbReference type="ARBA" id="ARBA00023242"/>
    </source>
</evidence>
<feature type="domain" description="Zn(2)-C6 fungal-type" evidence="4">
    <location>
        <begin position="50"/>
        <end position="81"/>
    </location>
</feature>
<keyword evidence="6" id="KW-1185">Reference proteome</keyword>
<dbReference type="EMBL" id="JAGPYM010000005">
    <property type="protein sequence ID" value="KAH6894699.1"/>
    <property type="molecule type" value="Genomic_DNA"/>
</dbReference>
<dbReference type="PROSITE" id="PS00463">
    <property type="entry name" value="ZN2_CY6_FUNGAL_1"/>
    <property type="match status" value="1"/>
</dbReference>
<dbReference type="PANTHER" id="PTHR47425">
    <property type="entry name" value="FARB-RELATED"/>
    <property type="match status" value="1"/>
</dbReference>
<dbReference type="Pfam" id="PF00172">
    <property type="entry name" value="Zn_clus"/>
    <property type="match status" value="1"/>
</dbReference>
<dbReference type="SMART" id="SM00066">
    <property type="entry name" value="GAL4"/>
    <property type="match status" value="1"/>
</dbReference>
<dbReference type="GO" id="GO:0000981">
    <property type="term" value="F:DNA-binding transcription factor activity, RNA polymerase II-specific"/>
    <property type="evidence" value="ECO:0007669"/>
    <property type="project" value="InterPro"/>
</dbReference>
<proteinExistence type="predicted"/>